<evidence type="ECO:0000313" key="4">
    <source>
        <dbReference type="EMBL" id="KAK6984886.1"/>
    </source>
</evidence>
<comment type="similarity">
    <text evidence="1">Belongs to the iron/ascorbate-dependent oxidoreductase family.</text>
</comment>
<dbReference type="Pfam" id="PF13640">
    <property type="entry name" value="2OG-FeII_Oxy_3"/>
    <property type="match status" value="1"/>
</dbReference>
<keyword evidence="5" id="KW-1185">Reference proteome</keyword>
<keyword evidence="1" id="KW-0479">Metal-binding</keyword>
<accession>A0AAV9ZKW5</accession>
<protein>
    <submittedName>
        <fullName evidence="4">Fe2OG dioxygenase domain-containing protein</fullName>
    </submittedName>
</protein>
<feature type="compositionally biased region" description="Basic and acidic residues" evidence="2">
    <location>
        <begin position="479"/>
        <end position="489"/>
    </location>
</feature>
<organism evidence="4 5">
    <name type="scientific">Favolaschia claudopus</name>
    <dbReference type="NCBI Taxonomy" id="2862362"/>
    <lineage>
        <taxon>Eukaryota</taxon>
        <taxon>Fungi</taxon>
        <taxon>Dikarya</taxon>
        <taxon>Basidiomycota</taxon>
        <taxon>Agaricomycotina</taxon>
        <taxon>Agaricomycetes</taxon>
        <taxon>Agaricomycetidae</taxon>
        <taxon>Agaricales</taxon>
        <taxon>Marasmiineae</taxon>
        <taxon>Mycenaceae</taxon>
        <taxon>Favolaschia</taxon>
    </lineage>
</organism>
<dbReference type="InterPro" id="IPR044862">
    <property type="entry name" value="Pro_4_hyd_alph_FE2OG_OXY"/>
</dbReference>
<gene>
    <name evidence="4" type="ORF">R3P38DRAFT_342234</name>
</gene>
<dbReference type="PANTHER" id="PTHR33099">
    <property type="entry name" value="FE2OG DIOXYGENASE DOMAIN-CONTAINING PROTEIN"/>
    <property type="match status" value="1"/>
</dbReference>
<feature type="compositionally biased region" description="Acidic residues" evidence="2">
    <location>
        <begin position="461"/>
        <end position="478"/>
    </location>
</feature>
<dbReference type="GO" id="GO:0046872">
    <property type="term" value="F:metal ion binding"/>
    <property type="evidence" value="ECO:0007669"/>
    <property type="project" value="UniProtKB-KW"/>
</dbReference>
<feature type="region of interest" description="Disordered" evidence="2">
    <location>
        <begin position="458"/>
        <end position="489"/>
    </location>
</feature>
<name>A0AAV9ZKW5_9AGAR</name>
<evidence type="ECO:0000313" key="5">
    <source>
        <dbReference type="Proteomes" id="UP001362999"/>
    </source>
</evidence>
<keyword evidence="1" id="KW-0408">Iron</keyword>
<evidence type="ECO:0000256" key="1">
    <source>
        <dbReference type="RuleBase" id="RU003682"/>
    </source>
</evidence>
<dbReference type="PANTHER" id="PTHR33099:SF7">
    <property type="entry name" value="MYND-TYPE DOMAIN-CONTAINING PROTEIN"/>
    <property type="match status" value="1"/>
</dbReference>
<dbReference type="InterPro" id="IPR005123">
    <property type="entry name" value="Oxoglu/Fe-dep_dioxygenase_dom"/>
</dbReference>
<reference evidence="4 5" key="1">
    <citation type="journal article" date="2024" name="J Genomics">
        <title>Draft genome sequencing and assembly of Favolaschia claudopus CIRM-BRFM 2984 isolated from oak limbs.</title>
        <authorList>
            <person name="Navarro D."/>
            <person name="Drula E."/>
            <person name="Chaduli D."/>
            <person name="Cazenave R."/>
            <person name="Ahrendt S."/>
            <person name="Wang J."/>
            <person name="Lipzen A."/>
            <person name="Daum C."/>
            <person name="Barry K."/>
            <person name="Grigoriev I.V."/>
            <person name="Favel A."/>
            <person name="Rosso M.N."/>
            <person name="Martin F."/>
        </authorList>
    </citation>
    <scope>NUCLEOTIDE SEQUENCE [LARGE SCALE GENOMIC DNA]</scope>
    <source>
        <strain evidence="4 5">CIRM-BRFM 2984</strain>
    </source>
</reference>
<dbReference type="Gene3D" id="2.60.120.620">
    <property type="entry name" value="q2cbj1_9rhob like domain"/>
    <property type="match status" value="1"/>
</dbReference>
<keyword evidence="1" id="KW-0560">Oxidoreductase</keyword>
<proteinExistence type="inferred from homology"/>
<dbReference type="EMBL" id="JAWWNJ010000134">
    <property type="protein sequence ID" value="KAK6984886.1"/>
    <property type="molecule type" value="Genomic_DNA"/>
</dbReference>
<dbReference type="GO" id="GO:0051213">
    <property type="term" value="F:dioxygenase activity"/>
    <property type="evidence" value="ECO:0007669"/>
    <property type="project" value="UniProtKB-KW"/>
</dbReference>
<comment type="caution">
    <text evidence="4">The sequence shown here is derived from an EMBL/GenBank/DDBJ whole genome shotgun (WGS) entry which is preliminary data.</text>
</comment>
<sequence>MSNSPDRREETPTPMAIADRMEILRNAIRKTAPYTAGVRPVKPEDLVIYYNVNVEDNRARSIDLSNASDEALKDLAAACQKATFGLNQNDVLDETYRKAGKMDLNQFATRLDVVSSGLVAAISPGIMQARARDDDKTLIAELYKLNVYGPGSFFKAHQDTPRSNSMIGSLVVVFPTSHKGGELTLEHDGTVWTFDSATEIAEAANSSSVAYVAFYSDVIHTVQPVMSGYRVTLTYNLFLREDSAIGLDGGTLFYHSQHPDVIFENTLEALLADPEFLPKGGLLGFGLSHQYPIPSNYRIEVVSDMLKGSDARIRAVARRLNLETNIKVLYDSLGDRDGDEIGQDVLTDDVLDLDDWAEDENNDSLQYEIEHRGILLERDDERFEETYGRRGWTREDDEEAFRRSPRPRTAVHWVTRINELTRALTRYVGQGNEAYMGFVYGNVALFVDVPAFGDGVRAVETDSDEEEEKEEAGEIEEQVEIKVEDGDPE</sequence>
<evidence type="ECO:0000256" key="2">
    <source>
        <dbReference type="SAM" id="MobiDB-lite"/>
    </source>
</evidence>
<dbReference type="PROSITE" id="PS51471">
    <property type="entry name" value="FE2OG_OXY"/>
    <property type="match status" value="1"/>
</dbReference>
<evidence type="ECO:0000259" key="3">
    <source>
        <dbReference type="PROSITE" id="PS51471"/>
    </source>
</evidence>
<dbReference type="Proteomes" id="UP001362999">
    <property type="component" value="Unassembled WGS sequence"/>
</dbReference>
<dbReference type="AlphaFoldDB" id="A0AAV9ZKW5"/>
<keyword evidence="4" id="KW-0223">Dioxygenase</keyword>
<feature type="domain" description="Fe2OG dioxygenase" evidence="3">
    <location>
        <begin position="139"/>
        <end position="241"/>
    </location>
</feature>